<dbReference type="InterPro" id="IPR026193">
    <property type="entry name" value="NDUFV3"/>
</dbReference>
<evidence type="ECO:0000256" key="1">
    <source>
        <dbReference type="SAM" id="MobiDB-lite"/>
    </source>
</evidence>
<dbReference type="GO" id="GO:0045271">
    <property type="term" value="C:respiratory chain complex I"/>
    <property type="evidence" value="ECO:0007669"/>
    <property type="project" value="InterPro"/>
</dbReference>
<protein>
    <submittedName>
        <fullName evidence="2">NADH dehydrogenase [ubiquinone] flavoprotein 3</fullName>
    </submittedName>
</protein>
<dbReference type="EMBL" id="KC217597">
    <property type="protein sequence ID" value="AGV76803.1"/>
    <property type="molecule type" value="mRNA"/>
</dbReference>
<dbReference type="AlphaFoldDB" id="A0A0F6MX72"/>
<feature type="compositionally biased region" description="Low complexity" evidence="1">
    <location>
        <begin position="52"/>
        <end position="61"/>
    </location>
</feature>
<name>A0A0F6MX72_SPAAU</name>
<feature type="region of interest" description="Disordered" evidence="1">
    <location>
        <begin position="33"/>
        <end position="75"/>
    </location>
</feature>
<proteinExistence type="evidence at transcript level"/>
<keyword evidence="2" id="KW-0830">Ubiquinone</keyword>
<evidence type="ECO:0000313" key="2">
    <source>
        <dbReference type="EMBL" id="AGV76803.1"/>
    </source>
</evidence>
<dbReference type="PANTHER" id="PTHR17117">
    <property type="entry name" value="NADH-UBIQUINONE OXIDOREDUCTASE"/>
    <property type="match status" value="1"/>
</dbReference>
<gene>
    <name evidence="2" type="primary">NDUFV3</name>
</gene>
<sequence length="107" mass="11655">MATSLLRLGRLGSLKCLRLETLGVLRSRSAASFCTQAEEPPKPAKKTKAASKKAAAAAAAAPPEPEEPFDNTTYKNCEHHTYNPFTFADLDVEMAKFRLPQPSALKH</sequence>
<dbReference type="PANTHER" id="PTHR17117:SF3">
    <property type="entry name" value="NADH DEHYDROGENASE [UBIQUINONE] FLAVOPROTEIN 3, MITOCHONDRIAL"/>
    <property type="match status" value="1"/>
</dbReference>
<reference evidence="2" key="1">
    <citation type="journal article" date="2015" name="PLoS ONE">
        <title>Unraveling the molecular signatures of oxidative phosphorylation to cope with the nutritionally changing metabolic capabilities of liver and muscle tissues in farmed fish.</title>
        <authorList>
            <person name="Bermejo-Nogales A."/>
            <person name="Calduch-Giner J.A."/>
            <person name="Perez-Sanchez J."/>
        </authorList>
    </citation>
    <scope>NUCLEOTIDE SEQUENCE</scope>
</reference>
<organism evidence="2">
    <name type="scientific">Sparus aurata</name>
    <name type="common">Gilthead sea bream</name>
    <dbReference type="NCBI Taxonomy" id="8175"/>
    <lineage>
        <taxon>Eukaryota</taxon>
        <taxon>Metazoa</taxon>
        <taxon>Chordata</taxon>
        <taxon>Craniata</taxon>
        <taxon>Vertebrata</taxon>
        <taxon>Euteleostomi</taxon>
        <taxon>Actinopterygii</taxon>
        <taxon>Neopterygii</taxon>
        <taxon>Teleostei</taxon>
        <taxon>Neoteleostei</taxon>
        <taxon>Acanthomorphata</taxon>
        <taxon>Eupercaria</taxon>
        <taxon>Spariformes</taxon>
        <taxon>Sparidae</taxon>
        <taxon>Sparus</taxon>
    </lineage>
</organism>
<dbReference type="Pfam" id="PF15880">
    <property type="entry name" value="NDUFV3"/>
    <property type="match status" value="1"/>
</dbReference>
<accession>A0A0F6MX72</accession>
<dbReference type="GO" id="GO:0005739">
    <property type="term" value="C:mitochondrion"/>
    <property type="evidence" value="ECO:0007669"/>
    <property type="project" value="InterPro"/>
</dbReference>
<dbReference type="GO" id="GO:0042775">
    <property type="term" value="P:mitochondrial ATP synthesis coupled electron transport"/>
    <property type="evidence" value="ECO:0007669"/>
    <property type="project" value="TreeGrafter"/>
</dbReference>